<accession>A0ABZ3IPP4</accession>
<evidence type="ECO:0000313" key="1">
    <source>
        <dbReference type="EMBL" id="XFO67676.1"/>
    </source>
</evidence>
<reference evidence="1" key="1">
    <citation type="submission" date="2024-05" db="EMBL/GenBank/DDBJ databases">
        <title>Isolation and characterization of Sporomusa carbonis sp. nov., a carboxydotrophic hydrogenogen in the genus of Sporomusa isolated from a charcoal burning pile.</title>
        <authorList>
            <person name="Boeer T."/>
            <person name="Rosenbaum F."/>
            <person name="Eysell L."/>
            <person name="Mueller V."/>
            <person name="Daniel R."/>
            <person name="Poehlein A."/>
        </authorList>
    </citation>
    <scope>NUCLEOTIDE SEQUENCE [LARGE SCALE GENOMIC DNA]</scope>
    <source>
        <strain evidence="1">DSM 10669</strain>
    </source>
</reference>
<name>A0ABZ3IPP4_9FIRM</name>
<gene>
    <name evidence="1" type="ORF">SPSIL_038950</name>
</gene>
<evidence type="ECO:0000313" key="2">
    <source>
        <dbReference type="Proteomes" id="UP000216752"/>
    </source>
</evidence>
<proteinExistence type="predicted"/>
<organism evidence="1 2">
    <name type="scientific">Sporomusa silvacetica DSM 10669</name>
    <dbReference type="NCBI Taxonomy" id="1123289"/>
    <lineage>
        <taxon>Bacteria</taxon>
        <taxon>Bacillati</taxon>
        <taxon>Bacillota</taxon>
        <taxon>Negativicutes</taxon>
        <taxon>Selenomonadales</taxon>
        <taxon>Sporomusaceae</taxon>
        <taxon>Sporomusa</taxon>
    </lineage>
</organism>
<sequence length="54" mass="6369">MACGTGEKCPQSDNCKCWKLYQYMLENEILGHTCMLYKPENCEEFRPYVEQISI</sequence>
<dbReference type="Proteomes" id="UP000216752">
    <property type="component" value="Chromosome"/>
</dbReference>
<dbReference type="EMBL" id="CP155573">
    <property type="protein sequence ID" value="XFO67676.1"/>
    <property type="molecule type" value="Genomic_DNA"/>
</dbReference>
<protein>
    <recommendedName>
        <fullName evidence="3">Cysteine-rich VLP domain-containing protein</fullName>
    </recommendedName>
</protein>
<evidence type="ECO:0008006" key="3">
    <source>
        <dbReference type="Google" id="ProtNLM"/>
    </source>
</evidence>
<keyword evidence="2" id="KW-1185">Reference proteome</keyword>